<sequence>MIPNLQPLFATVGPVLAWCAVLILVIASLCCILFTMRSPRRPLVYVATGLLGLALIIVALPTPDAPVLFRVLIGLVVLALSVTGGGPASQLVLALASRGAVPGVHGGIVIAETATPQQQAAGVQPTQEVLRGGTTIGYLERFAATGAIMAGFPEALAVLIAIKGVGRFTELEAPEARERFIIGTLTSLIWACVCAGVFRLTFA</sequence>
<dbReference type="EMBL" id="BSEN01000013">
    <property type="protein sequence ID" value="GLJ77047.1"/>
    <property type="molecule type" value="Genomic_DNA"/>
</dbReference>
<evidence type="ECO:0000256" key="1">
    <source>
        <dbReference type="SAM" id="Phobius"/>
    </source>
</evidence>
<evidence type="ECO:0000313" key="3">
    <source>
        <dbReference type="Proteomes" id="UP001142372"/>
    </source>
</evidence>
<name>A0A9W6HB41_9MICO</name>
<dbReference type="AlphaFoldDB" id="A0A9W6HB41"/>
<feature type="transmembrane region" description="Helical" evidence="1">
    <location>
        <begin position="180"/>
        <end position="202"/>
    </location>
</feature>
<keyword evidence="1" id="KW-1133">Transmembrane helix</keyword>
<keyword evidence="1" id="KW-0812">Transmembrane</keyword>
<gene>
    <name evidence="2" type="ORF">GCM10017584_26210</name>
</gene>
<keyword evidence="1" id="KW-0472">Membrane</keyword>
<accession>A0A9W6HB41</accession>
<protein>
    <submittedName>
        <fullName evidence="2">Uncharacterized protein</fullName>
    </submittedName>
</protein>
<evidence type="ECO:0000313" key="2">
    <source>
        <dbReference type="EMBL" id="GLJ77047.1"/>
    </source>
</evidence>
<reference evidence="2" key="2">
    <citation type="submission" date="2023-01" db="EMBL/GenBank/DDBJ databases">
        <authorList>
            <person name="Sun Q."/>
            <person name="Evtushenko L."/>
        </authorList>
    </citation>
    <scope>NUCLEOTIDE SEQUENCE</scope>
    <source>
        <strain evidence="2">VKM Ac-1401</strain>
    </source>
</reference>
<reference evidence="2" key="1">
    <citation type="journal article" date="2014" name="Int. J. Syst. Evol. Microbiol.">
        <title>Complete genome sequence of Corynebacterium casei LMG S-19264T (=DSM 44701T), isolated from a smear-ripened cheese.</title>
        <authorList>
            <consortium name="US DOE Joint Genome Institute (JGI-PGF)"/>
            <person name="Walter F."/>
            <person name="Albersmeier A."/>
            <person name="Kalinowski J."/>
            <person name="Ruckert C."/>
        </authorList>
    </citation>
    <scope>NUCLEOTIDE SEQUENCE</scope>
    <source>
        <strain evidence="2">VKM Ac-1401</strain>
    </source>
</reference>
<dbReference type="Proteomes" id="UP001142372">
    <property type="component" value="Unassembled WGS sequence"/>
</dbReference>
<keyword evidence="3" id="KW-1185">Reference proteome</keyword>
<feature type="transmembrane region" description="Helical" evidence="1">
    <location>
        <begin position="67"/>
        <end position="88"/>
    </location>
</feature>
<organism evidence="2 3">
    <name type="scientific">Leifsonia poae</name>
    <dbReference type="NCBI Taxonomy" id="110933"/>
    <lineage>
        <taxon>Bacteria</taxon>
        <taxon>Bacillati</taxon>
        <taxon>Actinomycetota</taxon>
        <taxon>Actinomycetes</taxon>
        <taxon>Micrococcales</taxon>
        <taxon>Microbacteriaceae</taxon>
        <taxon>Leifsonia</taxon>
    </lineage>
</organism>
<feature type="transmembrane region" description="Helical" evidence="1">
    <location>
        <begin position="43"/>
        <end position="61"/>
    </location>
</feature>
<comment type="caution">
    <text evidence="2">The sequence shown here is derived from an EMBL/GenBank/DDBJ whole genome shotgun (WGS) entry which is preliminary data.</text>
</comment>
<dbReference type="RefSeq" id="WP_271177701.1">
    <property type="nucleotide sequence ID" value="NZ_BAAAJO010000004.1"/>
</dbReference>
<proteinExistence type="predicted"/>
<feature type="transmembrane region" description="Helical" evidence="1">
    <location>
        <begin position="15"/>
        <end position="36"/>
    </location>
</feature>